<feature type="coiled-coil region" evidence="1">
    <location>
        <begin position="7"/>
        <end position="69"/>
    </location>
</feature>
<name>A0A5B8UN44_9BACT</name>
<evidence type="ECO:0000313" key="3">
    <source>
        <dbReference type="Proteomes" id="UP000321204"/>
    </source>
</evidence>
<keyword evidence="3" id="KW-1185">Reference proteome</keyword>
<sequence>MTVDQQFTTLYEKLQNLLRQHNRLERENDKLREEIEEWKGKEAAALSKADELQQQISILKMAAGQMNDKDKKTFERKLNKYIKEIDKTIAYLSQ</sequence>
<accession>A0A5B8UN44</accession>
<proteinExistence type="predicted"/>
<reference evidence="2 3" key="1">
    <citation type="journal article" date="2015" name="Int. J. Syst. Evol. Microbiol.">
        <title>Flavisolibacter ginsenosidimutans sp. nov., with ginsenoside-converting activity isolated from soil used for cultivating ginseng.</title>
        <authorList>
            <person name="Zhao Y."/>
            <person name="Liu Q."/>
            <person name="Kang M.S."/>
            <person name="Jin F."/>
            <person name="Yu H."/>
            <person name="Im W.T."/>
        </authorList>
    </citation>
    <scope>NUCLEOTIDE SEQUENCE [LARGE SCALE GENOMIC DNA]</scope>
    <source>
        <strain evidence="2 3">Gsoil 636</strain>
    </source>
</reference>
<organism evidence="2 3">
    <name type="scientific">Flavisolibacter ginsenosidimutans</name>
    <dbReference type="NCBI Taxonomy" id="661481"/>
    <lineage>
        <taxon>Bacteria</taxon>
        <taxon>Pseudomonadati</taxon>
        <taxon>Bacteroidota</taxon>
        <taxon>Chitinophagia</taxon>
        <taxon>Chitinophagales</taxon>
        <taxon>Chitinophagaceae</taxon>
        <taxon>Flavisolibacter</taxon>
    </lineage>
</organism>
<dbReference type="EMBL" id="CP042433">
    <property type="protein sequence ID" value="QEC58097.1"/>
    <property type="molecule type" value="Genomic_DNA"/>
</dbReference>
<dbReference type="OrthoDB" id="1467932at2"/>
<dbReference type="KEGG" id="fgg:FSB75_20030"/>
<evidence type="ECO:0000313" key="2">
    <source>
        <dbReference type="EMBL" id="QEC58097.1"/>
    </source>
</evidence>
<gene>
    <name evidence="2" type="ORF">FSB75_20030</name>
</gene>
<evidence type="ECO:0000256" key="1">
    <source>
        <dbReference type="SAM" id="Coils"/>
    </source>
</evidence>
<dbReference type="RefSeq" id="WP_146791101.1">
    <property type="nucleotide sequence ID" value="NZ_BAABIO010000003.1"/>
</dbReference>
<keyword evidence="1" id="KW-0175">Coiled coil</keyword>
<dbReference type="AlphaFoldDB" id="A0A5B8UN44"/>
<protein>
    <submittedName>
        <fullName evidence="2">Uncharacterized protein</fullName>
    </submittedName>
</protein>
<dbReference type="Proteomes" id="UP000321204">
    <property type="component" value="Chromosome"/>
</dbReference>